<keyword evidence="2" id="KW-1185">Reference proteome</keyword>
<accession>A0ABR2A7M8</accession>
<protein>
    <submittedName>
        <fullName evidence="1">Uncharacterized protein</fullName>
    </submittedName>
</protein>
<proteinExistence type="predicted"/>
<organism evidence="1 2">
    <name type="scientific">Hibiscus sabdariffa</name>
    <name type="common">roselle</name>
    <dbReference type="NCBI Taxonomy" id="183260"/>
    <lineage>
        <taxon>Eukaryota</taxon>
        <taxon>Viridiplantae</taxon>
        <taxon>Streptophyta</taxon>
        <taxon>Embryophyta</taxon>
        <taxon>Tracheophyta</taxon>
        <taxon>Spermatophyta</taxon>
        <taxon>Magnoliopsida</taxon>
        <taxon>eudicotyledons</taxon>
        <taxon>Gunneridae</taxon>
        <taxon>Pentapetalae</taxon>
        <taxon>rosids</taxon>
        <taxon>malvids</taxon>
        <taxon>Malvales</taxon>
        <taxon>Malvaceae</taxon>
        <taxon>Malvoideae</taxon>
        <taxon>Hibiscus</taxon>
    </lineage>
</organism>
<reference evidence="1 2" key="1">
    <citation type="journal article" date="2024" name="G3 (Bethesda)">
        <title>Genome assembly of Hibiscus sabdariffa L. provides insights into metabolisms of medicinal natural products.</title>
        <authorList>
            <person name="Kim T."/>
        </authorList>
    </citation>
    <scope>NUCLEOTIDE SEQUENCE [LARGE SCALE GENOMIC DNA]</scope>
    <source>
        <strain evidence="1">TK-2024</strain>
        <tissue evidence="1">Old leaves</tissue>
    </source>
</reference>
<comment type="caution">
    <text evidence="1">The sequence shown here is derived from an EMBL/GenBank/DDBJ whole genome shotgun (WGS) entry which is preliminary data.</text>
</comment>
<evidence type="ECO:0000313" key="2">
    <source>
        <dbReference type="Proteomes" id="UP001472677"/>
    </source>
</evidence>
<dbReference type="Proteomes" id="UP001472677">
    <property type="component" value="Unassembled WGS sequence"/>
</dbReference>
<evidence type="ECO:0000313" key="1">
    <source>
        <dbReference type="EMBL" id="KAK8489065.1"/>
    </source>
</evidence>
<sequence length="67" mass="7331">MDDKWQLSHGGSRACHAQMRGVEGMIFPPFLAAEQRACLAFLPAALHANAPHFSSQLRLYSSSKSMA</sequence>
<name>A0ABR2A7M8_9ROSI</name>
<dbReference type="EMBL" id="JBBPBM010000947">
    <property type="protein sequence ID" value="KAK8489065.1"/>
    <property type="molecule type" value="Genomic_DNA"/>
</dbReference>
<gene>
    <name evidence="1" type="ORF">V6N12_055214</name>
</gene>